<feature type="short sequence motif" description="GXGXXG" evidence="4">
    <location>
        <begin position="13"/>
        <end position="18"/>
    </location>
</feature>
<dbReference type="InterPro" id="IPR045943">
    <property type="entry name" value="DUF6363"/>
</dbReference>
<accession>A0AA95HNB6</accession>
<dbReference type="InterPro" id="IPR002641">
    <property type="entry name" value="PNPLA_dom"/>
</dbReference>
<evidence type="ECO:0000256" key="5">
    <source>
        <dbReference type="SAM" id="Phobius"/>
    </source>
</evidence>
<dbReference type="PROSITE" id="PS51635">
    <property type="entry name" value="PNPLA"/>
    <property type="match status" value="1"/>
</dbReference>
<feature type="transmembrane region" description="Helical" evidence="5">
    <location>
        <begin position="34"/>
        <end position="52"/>
    </location>
</feature>
<dbReference type="Proteomes" id="UP001177934">
    <property type="component" value="Chromosome"/>
</dbReference>
<organism evidence="7 8">
    <name type="scientific">Phocaeicola dorei</name>
    <dbReference type="NCBI Taxonomy" id="357276"/>
    <lineage>
        <taxon>Bacteria</taxon>
        <taxon>Pseudomonadati</taxon>
        <taxon>Bacteroidota</taxon>
        <taxon>Bacteroidia</taxon>
        <taxon>Bacteroidales</taxon>
        <taxon>Bacteroidaceae</taxon>
        <taxon>Phocaeicola</taxon>
    </lineage>
</organism>
<feature type="active site" description="Proton acceptor" evidence="4">
    <location>
        <position position="163"/>
    </location>
</feature>
<dbReference type="EMBL" id="CP126056">
    <property type="protein sequence ID" value="WHX11088.1"/>
    <property type="molecule type" value="Genomic_DNA"/>
</dbReference>
<keyword evidence="5" id="KW-1133">Transmembrane helix</keyword>
<reference evidence="7" key="1">
    <citation type="journal article" date="2023" name="Nat. Commun.">
        <title>Identification of a novel Human Milk Oligosaccharides utilization cluster in the infant gut commensal Bacteroides dorei.</title>
        <authorList>
            <person name="Kijner S."/>
            <person name="Ennis D."/>
            <person name="Shmorak S."/>
            <person name="Florentin A."/>
            <person name="Yassour M."/>
        </authorList>
    </citation>
    <scope>NUCLEOTIDE SEQUENCE</scope>
    <source>
        <strain evidence="7">2</strain>
    </source>
</reference>
<feature type="short sequence motif" description="GXSXG" evidence="4">
    <location>
        <begin position="40"/>
        <end position="44"/>
    </location>
</feature>
<dbReference type="Gene3D" id="3.40.1090.10">
    <property type="entry name" value="Cytosolic phospholipase A2 catalytic domain"/>
    <property type="match status" value="2"/>
</dbReference>
<dbReference type="GO" id="GO:0016787">
    <property type="term" value="F:hydrolase activity"/>
    <property type="evidence" value="ECO:0007669"/>
    <property type="project" value="UniProtKB-UniRule"/>
</dbReference>
<feature type="short sequence motif" description="DGA/G" evidence="4">
    <location>
        <begin position="163"/>
        <end position="165"/>
    </location>
</feature>
<evidence type="ECO:0000259" key="6">
    <source>
        <dbReference type="PROSITE" id="PS51635"/>
    </source>
</evidence>
<dbReference type="InterPro" id="IPR037483">
    <property type="entry name" value="YjjU-like"/>
</dbReference>
<evidence type="ECO:0000256" key="1">
    <source>
        <dbReference type="ARBA" id="ARBA00022801"/>
    </source>
</evidence>
<dbReference type="PANTHER" id="PTHR14226">
    <property type="entry name" value="NEUROPATHY TARGET ESTERASE/SWISS CHEESE D.MELANOGASTER"/>
    <property type="match status" value="1"/>
</dbReference>
<dbReference type="SUPFAM" id="SSF52151">
    <property type="entry name" value="FabD/lysophospholipase-like"/>
    <property type="match status" value="1"/>
</dbReference>
<dbReference type="InterPro" id="IPR050301">
    <property type="entry name" value="NTE"/>
</dbReference>
<evidence type="ECO:0000256" key="2">
    <source>
        <dbReference type="ARBA" id="ARBA00022963"/>
    </source>
</evidence>
<dbReference type="CDD" id="cd07208">
    <property type="entry name" value="Pat_hypo_Ecoli_yjju_like"/>
    <property type="match status" value="1"/>
</dbReference>
<protein>
    <submittedName>
        <fullName evidence="7">Patatin family protein</fullName>
    </submittedName>
</protein>
<keyword evidence="1 4" id="KW-0378">Hydrolase</keyword>
<keyword evidence="5" id="KW-0812">Transmembrane</keyword>
<gene>
    <name evidence="7" type="ORF">QNN11_06970</name>
</gene>
<evidence type="ECO:0000313" key="7">
    <source>
        <dbReference type="EMBL" id="WHX11088.1"/>
    </source>
</evidence>
<dbReference type="AlphaFoldDB" id="A0AA95HNB6"/>
<dbReference type="Pfam" id="PF19890">
    <property type="entry name" value="DUF6363"/>
    <property type="match status" value="1"/>
</dbReference>
<sequence length="330" mass="38006">MKIDDKTGLVLEGGGMRGVFTCGVLDYMMDKKVWFPYGVGVSAGACNGLSYMSRQRGRAKFSNIDLLEKYHYIGIKHLWRKHSILDQELLYEHFPKEILPYDYKTYAENSARFEMVTTNCITGRACYLEEKHDPRRIIAIAKASSSLPYVCPIAYVDGEPMLDGGIVDSIPVLRAIEQGYDKNVVVLTRNRGYRKKGKDMKIPHFIYKKYPRLRVVLSKRCRIYNEQLDLVEQLEDKGRIVVIRPEKPMEVDRIETDIKKLTDLYEEGYVCAKKCLKKNKYFKNKFLAKNVFINGDIGGMGIILVIWGGTSSAPYNKNECSFLLERKIIY</sequence>
<proteinExistence type="predicted"/>
<feature type="domain" description="PNPLA" evidence="6">
    <location>
        <begin position="9"/>
        <end position="176"/>
    </location>
</feature>
<feature type="transmembrane region" description="Helical" evidence="5">
    <location>
        <begin position="286"/>
        <end position="307"/>
    </location>
</feature>
<dbReference type="GO" id="GO:0016042">
    <property type="term" value="P:lipid catabolic process"/>
    <property type="evidence" value="ECO:0007669"/>
    <property type="project" value="UniProtKB-UniRule"/>
</dbReference>
<keyword evidence="5" id="KW-0472">Membrane</keyword>
<dbReference type="PANTHER" id="PTHR14226:SF25">
    <property type="entry name" value="PHOSPHOESTERASE"/>
    <property type="match status" value="1"/>
</dbReference>
<keyword evidence="2 4" id="KW-0442">Lipid degradation</keyword>
<feature type="active site" description="Nucleophile" evidence="4">
    <location>
        <position position="42"/>
    </location>
</feature>
<keyword evidence="3 4" id="KW-0443">Lipid metabolism</keyword>
<evidence type="ECO:0000256" key="4">
    <source>
        <dbReference type="PROSITE-ProRule" id="PRU01161"/>
    </source>
</evidence>
<name>A0AA95HNB6_9BACT</name>
<dbReference type="Pfam" id="PF01734">
    <property type="entry name" value="Patatin"/>
    <property type="match status" value="1"/>
</dbReference>
<evidence type="ECO:0000313" key="8">
    <source>
        <dbReference type="Proteomes" id="UP001177934"/>
    </source>
</evidence>
<dbReference type="InterPro" id="IPR016035">
    <property type="entry name" value="Acyl_Trfase/lysoPLipase"/>
</dbReference>
<evidence type="ECO:0000256" key="3">
    <source>
        <dbReference type="ARBA" id="ARBA00023098"/>
    </source>
</evidence>